<dbReference type="Gramene" id="TraesCS7A02G191000.1">
    <property type="protein sequence ID" value="TraesCS7A02G191000.1.cds1"/>
    <property type="gene ID" value="TraesCS7A02G191000"/>
</dbReference>
<keyword evidence="3" id="KW-1185">Reference proteome</keyword>
<reference evidence="2" key="1">
    <citation type="submission" date="2018-08" db="EMBL/GenBank/DDBJ databases">
        <authorList>
            <person name="Rossello M."/>
        </authorList>
    </citation>
    <scope>NUCLEOTIDE SEQUENCE [LARGE SCALE GENOMIC DNA]</scope>
    <source>
        <strain evidence="2">cv. Chinese Spring</strain>
    </source>
</reference>
<dbReference type="Gramene" id="TraesCS7A03G0445300.1">
    <property type="protein sequence ID" value="TraesCS7A03G0445300.1.CDS1"/>
    <property type="gene ID" value="TraesCS7A03G0445300"/>
</dbReference>
<dbReference type="OMA" id="WQRIHAG"/>
<dbReference type="PANTHER" id="PTHR47076:SF1">
    <property type="entry name" value="NHL DOMAIN PROTEIN"/>
    <property type="match status" value="1"/>
</dbReference>
<protein>
    <submittedName>
        <fullName evidence="2">Uncharacterized protein</fullName>
    </submittedName>
</protein>
<sequence>MDGGGYGGAPDDADAAFFSRRRYRCCCFSAPWQSSSSSSHARRAGPTTTDEEWWHQVGEGTRAGAERRRWWRRGVDALMKVREWSELVAGPRWKTFIRRFRRGHHRHGAGAGAGGGRKLNYDALSYALNFDEGHGATPEGAPGGELPGYPDFSARFAAPPGSARSSMDLGGRDAPSLFHHPLPQQPHTPPAAAAARG</sequence>
<dbReference type="AlphaFoldDB" id="A0A3B6RBW8"/>
<reference evidence="2" key="2">
    <citation type="submission" date="2018-10" db="UniProtKB">
        <authorList>
            <consortium name="EnsemblPlants"/>
        </authorList>
    </citation>
    <scope>IDENTIFICATION</scope>
</reference>
<dbReference type="Gramene" id="TraesJUL7A03G03909980.1">
    <property type="protein sequence ID" value="TraesJUL7A03G03909980.1.CDS1"/>
    <property type="gene ID" value="TraesJUL7A03G03909980"/>
</dbReference>
<dbReference type="Proteomes" id="UP000019116">
    <property type="component" value="Chromosome 7A"/>
</dbReference>
<dbReference type="PANTHER" id="PTHR47076">
    <property type="entry name" value="NHL DOMAIN PROTEIN"/>
    <property type="match status" value="1"/>
</dbReference>
<proteinExistence type="predicted"/>
<accession>A0A3B6RBW8</accession>
<feature type="region of interest" description="Disordered" evidence="1">
    <location>
        <begin position="135"/>
        <end position="197"/>
    </location>
</feature>
<organism evidence="2">
    <name type="scientific">Triticum aestivum</name>
    <name type="common">Wheat</name>
    <dbReference type="NCBI Taxonomy" id="4565"/>
    <lineage>
        <taxon>Eukaryota</taxon>
        <taxon>Viridiplantae</taxon>
        <taxon>Streptophyta</taxon>
        <taxon>Embryophyta</taxon>
        <taxon>Tracheophyta</taxon>
        <taxon>Spermatophyta</taxon>
        <taxon>Magnoliopsida</taxon>
        <taxon>Liliopsida</taxon>
        <taxon>Poales</taxon>
        <taxon>Poaceae</taxon>
        <taxon>BOP clade</taxon>
        <taxon>Pooideae</taxon>
        <taxon>Triticodae</taxon>
        <taxon>Triticeae</taxon>
        <taxon>Triticinae</taxon>
        <taxon>Triticum</taxon>
    </lineage>
</organism>
<dbReference type="Gramene" id="TraesARI7A03G03845970.1">
    <property type="protein sequence ID" value="TraesARI7A03G03845970.1.CDS1"/>
    <property type="gene ID" value="TraesARI7A03G03845970"/>
</dbReference>
<evidence type="ECO:0000313" key="2">
    <source>
        <dbReference type="EnsemblPlants" id="TraesCS7A02G191000.1.cds1"/>
    </source>
</evidence>
<name>A0A3B6RBW8_WHEAT</name>
<dbReference type="Gramene" id="TraesCAD_scaffold_024910_01G000200.1">
    <property type="protein sequence ID" value="TraesCAD_scaffold_024910_01G000200.1"/>
    <property type="gene ID" value="TraesCAD_scaffold_024910_01G000200"/>
</dbReference>
<evidence type="ECO:0000256" key="1">
    <source>
        <dbReference type="SAM" id="MobiDB-lite"/>
    </source>
</evidence>
<dbReference type="Gramene" id="TraesWEE_scaffold_046438_01G000100.1">
    <property type="protein sequence ID" value="TraesWEE_scaffold_046438_01G000100.1"/>
    <property type="gene ID" value="TraesWEE_scaffold_046438_01G000100"/>
</dbReference>
<dbReference type="EnsemblPlants" id="TraesCS7A02G191000.1">
    <property type="protein sequence ID" value="TraesCS7A02G191000.1.cds1"/>
    <property type="gene ID" value="TraesCS7A02G191000"/>
</dbReference>
<evidence type="ECO:0000313" key="3">
    <source>
        <dbReference type="Proteomes" id="UP000019116"/>
    </source>
</evidence>